<feature type="transmembrane region" description="Helical" evidence="6">
    <location>
        <begin position="15"/>
        <end position="37"/>
    </location>
</feature>
<evidence type="ECO:0008006" key="8">
    <source>
        <dbReference type="Google" id="ProtNLM"/>
    </source>
</evidence>
<keyword evidence="3 6" id="KW-0812">Transmembrane</keyword>
<evidence type="ECO:0000313" key="7">
    <source>
        <dbReference type="EMBL" id="GAI55188.1"/>
    </source>
</evidence>
<name>X1PH57_9ZZZZ</name>
<evidence type="ECO:0000256" key="6">
    <source>
        <dbReference type="SAM" id="Phobius"/>
    </source>
</evidence>
<keyword evidence="5 6" id="KW-0472">Membrane</keyword>
<evidence type="ECO:0000256" key="3">
    <source>
        <dbReference type="ARBA" id="ARBA00022692"/>
    </source>
</evidence>
<reference evidence="7" key="1">
    <citation type="journal article" date="2014" name="Front. Microbiol.">
        <title>High frequency of phylogenetically diverse reductive dehalogenase-homologous genes in deep subseafloor sedimentary metagenomes.</title>
        <authorList>
            <person name="Kawai M."/>
            <person name="Futagami T."/>
            <person name="Toyoda A."/>
            <person name="Takaki Y."/>
            <person name="Nishi S."/>
            <person name="Hori S."/>
            <person name="Arai W."/>
            <person name="Tsubouchi T."/>
            <person name="Morono Y."/>
            <person name="Uchiyama I."/>
            <person name="Ito T."/>
            <person name="Fujiyama A."/>
            <person name="Inagaki F."/>
            <person name="Takami H."/>
        </authorList>
    </citation>
    <scope>NUCLEOTIDE SEQUENCE</scope>
    <source>
        <strain evidence="7">Expedition CK06-06</strain>
    </source>
</reference>
<dbReference type="PANTHER" id="PTHR40277">
    <property type="entry name" value="BLL5419 PROTEIN"/>
    <property type="match status" value="1"/>
</dbReference>
<dbReference type="PANTHER" id="PTHR40277:SF1">
    <property type="entry name" value="BLL5419 PROTEIN"/>
    <property type="match status" value="1"/>
</dbReference>
<protein>
    <recommendedName>
        <fullName evidence="8">Flippase-like domain-containing protein</fullName>
    </recommendedName>
</protein>
<evidence type="ECO:0000256" key="5">
    <source>
        <dbReference type="ARBA" id="ARBA00023136"/>
    </source>
</evidence>
<gene>
    <name evidence="7" type="ORF">S06H3_53215</name>
</gene>
<evidence type="ECO:0000256" key="4">
    <source>
        <dbReference type="ARBA" id="ARBA00022989"/>
    </source>
</evidence>
<dbReference type="EMBL" id="BARV01033907">
    <property type="protein sequence ID" value="GAI55188.1"/>
    <property type="molecule type" value="Genomic_DNA"/>
</dbReference>
<feature type="transmembrane region" description="Helical" evidence="6">
    <location>
        <begin position="169"/>
        <end position="189"/>
    </location>
</feature>
<dbReference type="InterPro" id="IPR022791">
    <property type="entry name" value="L-PG_synthase/AglD"/>
</dbReference>
<keyword evidence="4 6" id="KW-1133">Transmembrane helix</keyword>
<feature type="transmembrane region" description="Helical" evidence="6">
    <location>
        <begin position="195"/>
        <end position="216"/>
    </location>
</feature>
<comment type="subcellular location">
    <subcellularLocation>
        <location evidence="1">Cell membrane</location>
        <topology evidence="1">Multi-pass membrane protein</topology>
    </subcellularLocation>
</comment>
<feature type="transmembrane region" description="Helical" evidence="6">
    <location>
        <begin position="43"/>
        <end position="63"/>
    </location>
</feature>
<proteinExistence type="predicted"/>
<accession>X1PH57</accession>
<keyword evidence="2" id="KW-1003">Cell membrane</keyword>
<dbReference type="GO" id="GO:0005886">
    <property type="term" value="C:plasma membrane"/>
    <property type="evidence" value="ECO:0007669"/>
    <property type="project" value="UniProtKB-SubCell"/>
</dbReference>
<feature type="non-terminal residue" evidence="7">
    <location>
        <position position="220"/>
    </location>
</feature>
<comment type="caution">
    <text evidence="7">The sequence shown here is derived from an EMBL/GenBank/DDBJ whole genome shotgun (WGS) entry which is preliminary data.</text>
</comment>
<organism evidence="7">
    <name type="scientific">marine sediment metagenome</name>
    <dbReference type="NCBI Taxonomy" id="412755"/>
    <lineage>
        <taxon>unclassified sequences</taxon>
        <taxon>metagenomes</taxon>
        <taxon>ecological metagenomes</taxon>
    </lineage>
</organism>
<evidence type="ECO:0000256" key="1">
    <source>
        <dbReference type="ARBA" id="ARBA00004651"/>
    </source>
</evidence>
<sequence length="220" mass="24478">MPWPKGLASVIVDRVLEWTINLVVIFFGLLFFFYKIGFSSKNLGIIFGGILAIFILGIAYFYLKVFKKESIIKVIVKGLGMKRIEQKNTFLKIEKEVFSFFRPEKKAMWKGFGLSFLRTTGMYLRVWVVISFLGKSVGAFSVLSILGFSHLALLIPIPTALGSHEAIQALGFSSLGLGASTATAFTMIIRGSELIMALLGIIILFRLGIALLRNVLLKKM</sequence>
<dbReference type="AlphaFoldDB" id="X1PH57"/>
<dbReference type="Pfam" id="PF03706">
    <property type="entry name" value="LPG_synthase_TM"/>
    <property type="match status" value="1"/>
</dbReference>
<evidence type="ECO:0000256" key="2">
    <source>
        <dbReference type="ARBA" id="ARBA00022475"/>
    </source>
</evidence>